<dbReference type="OrthoDB" id="2408044at2759"/>
<feature type="region of interest" description="Disordered" evidence="1">
    <location>
        <begin position="476"/>
        <end position="506"/>
    </location>
</feature>
<feature type="transmembrane region" description="Helical" evidence="2">
    <location>
        <begin position="424"/>
        <end position="443"/>
    </location>
</feature>
<sequence length="539" mass="59620">MGVVDLDCIASNPNSTILYGIGNGEDSGGEVITTIYRSNINPANATDIKWEQRRSAFSRNSDTPGAQPHFKYSRFGGVDCAVSTSGEFTAFFYNPVFAVTGSARPVPMGIRLHNNWMQPTLEIYGSTMYGWTNQNFVHQSFYIEKDGVESVVHAVMDETASVIRFGLVDKDTGYLQLAAIWKLVDGRFMVGELTDKIPKLPNPMSTTFAIQYSPAPTINTDQRHMVYQNGSLYLYSDTTGLISSFPFSSPLTTPTQKDFFQATPIPTSRRNMFFQGMRQNSSYLGYLARVDSLIDIEDDSLNINMTMQLSTIEVSFDLTVSPTTKSTTRNATMDRYGIYKDVAYLQTMGGQLPGQVPFAVGLTAEGYYGITLDGTSMGSMVPFEDRSSIIEGVEDRYTRSRFRNHDQQVVPGYKEPIELSAGEIFGVVMGVIFGFLILLYPIGKFSKWLEKIRLDDERRAVESESFELIARLRHANAQPSSDPSSTTTAVGGGGRMERLPFDSSSANTTSHTLLNDLGLTRHPRPNTVITIGDGVDESV</sequence>
<keyword evidence="2" id="KW-0812">Transmembrane</keyword>
<feature type="compositionally biased region" description="Polar residues" evidence="1">
    <location>
        <begin position="477"/>
        <end position="489"/>
    </location>
</feature>
<accession>A0A9P7Y1U8</accession>
<evidence type="ECO:0000256" key="1">
    <source>
        <dbReference type="SAM" id="MobiDB-lite"/>
    </source>
</evidence>
<keyword evidence="4" id="KW-1185">Reference proteome</keyword>
<gene>
    <name evidence="3" type="ORF">KI688_009091</name>
</gene>
<reference evidence="3" key="1">
    <citation type="submission" date="2021-06" db="EMBL/GenBank/DDBJ databases">
        <title>Genome Sequence of Mortierella hyaline Strain SCG-10, a Cold-Adapted, Nitrate-Reducing Fungus Isolated from Soil in Minnesota, USA.</title>
        <authorList>
            <person name="Aldossari N."/>
        </authorList>
    </citation>
    <scope>NUCLEOTIDE SEQUENCE</scope>
    <source>
        <strain evidence="3">SCG-10</strain>
    </source>
</reference>
<evidence type="ECO:0000313" key="3">
    <source>
        <dbReference type="EMBL" id="KAG9069766.1"/>
    </source>
</evidence>
<proteinExistence type="predicted"/>
<dbReference type="Proteomes" id="UP000707451">
    <property type="component" value="Unassembled WGS sequence"/>
</dbReference>
<protein>
    <submittedName>
        <fullName evidence="3">Uncharacterized protein</fullName>
    </submittedName>
</protein>
<keyword evidence="2" id="KW-1133">Transmembrane helix</keyword>
<comment type="caution">
    <text evidence="3">The sequence shown here is derived from an EMBL/GenBank/DDBJ whole genome shotgun (WGS) entry which is preliminary data.</text>
</comment>
<dbReference type="EMBL" id="JAHRHY010000004">
    <property type="protein sequence ID" value="KAG9069766.1"/>
    <property type="molecule type" value="Genomic_DNA"/>
</dbReference>
<keyword evidence="2" id="KW-0472">Membrane</keyword>
<evidence type="ECO:0000256" key="2">
    <source>
        <dbReference type="SAM" id="Phobius"/>
    </source>
</evidence>
<evidence type="ECO:0000313" key="4">
    <source>
        <dbReference type="Proteomes" id="UP000707451"/>
    </source>
</evidence>
<organism evidence="3 4">
    <name type="scientific">Linnemannia hyalina</name>
    <dbReference type="NCBI Taxonomy" id="64524"/>
    <lineage>
        <taxon>Eukaryota</taxon>
        <taxon>Fungi</taxon>
        <taxon>Fungi incertae sedis</taxon>
        <taxon>Mucoromycota</taxon>
        <taxon>Mortierellomycotina</taxon>
        <taxon>Mortierellomycetes</taxon>
        <taxon>Mortierellales</taxon>
        <taxon>Mortierellaceae</taxon>
        <taxon>Linnemannia</taxon>
    </lineage>
</organism>
<name>A0A9P7Y1U8_9FUNG</name>
<dbReference type="AlphaFoldDB" id="A0A9P7Y1U8"/>